<dbReference type="CDD" id="cd00531">
    <property type="entry name" value="NTF2_like"/>
    <property type="match status" value="1"/>
</dbReference>
<comment type="caution">
    <text evidence="2">The sequence shown here is derived from an EMBL/GenBank/DDBJ whole genome shotgun (WGS) entry which is preliminary data.</text>
</comment>
<dbReference type="Pfam" id="PF12680">
    <property type="entry name" value="SnoaL_2"/>
    <property type="match status" value="1"/>
</dbReference>
<keyword evidence="3" id="KW-1185">Reference proteome</keyword>
<dbReference type="Proteomes" id="UP001589647">
    <property type="component" value="Unassembled WGS sequence"/>
</dbReference>
<organism evidence="2 3">
    <name type="scientific">Nonomuraea spiralis</name>
    <dbReference type="NCBI Taxonomy" id="46182"/>
    <lineage>
        <taxon>Bacteria</taxon>
        <taxon>Bacillati</taxon>
        <taxon>Actinomycetota</taxon>
        <taxon>Actinomycetes</taxon>
        <taxon>Streptosporangiales</taxon>
        <taxon>Streptosporangiaceae</taxon>
        <taxon>Nonomuraea</taxon>
    </lineage>
</organism>
<dbReference type="InterPro" id="IPR032710">
    <property type="entry name" value="NTF2-like_dom_sf"/>
</dbReference>
<sequence>MSSHDNSQPQMLLAGDPDGPVARYAAAMNAGDPHALDQVYEDGAVLVPVPGHPVTGPARLAANQHLQSFGLPIEARTRHTYVAGDIALLVVDWSMRGTAGDGSEIDMSGTATDVVRRGPDGRWRYVIDNPHGTA</sequence>
<dbReference type="RefSeq" id="WP_189648254.1">
    <property type="nucleotide sequence ID" value="NZ_BMRC01000006.1"/>
</dbReference>
<evidence type="ECO:0000313" key="3">
    <source>
        <dbReference type="Proteomes" id="UP001589647"/>
    </source>
</evidence>
<gene>
    <name evidence="2" type="ORF">ACFFV7_50390</name>
</gene>
<evidence type="ECO:0000313" key="2">
    <source>
        <dbReference type="EMBL" id="MFB9209473.1"/>
    </source>
</evidence>
<dbReference type="SUPFAM" id="SSF54427">
    <property type="entry name" value="NTF2-like"/>
    <property type="match status" value="1"/>
</dbReference>
<feature type="domain" description="SnoaL-like" evidence="1">
    <location>
        <begin position="21"/>
        <end position="124"/>
    </location>
</feature>
<name>A0ABV5IY66_9ACTN</name>
<proteinExistence type="predicted"/>
<protein>
    <submittedName>
        <fullName evidence="2">YybH family protein</fullName>
    </submittedName>
</protein>
<accession>A0ABV5IY66</accession>
<reference evidence="2 3" key="1">
    <citation type="submission" date="2024-09" db="EMBL/GenBank/DDBJ databases">
        <authorList>
            <person name="Sun Q."/>
            <person name="Mori K."/>
        </authorList>
    </citation>
    <scope>NUCLEOTIDE SEQUENCE [LARGE SCALE GENOMIC DNA]</scope>
    <source>
        <strain evidence="2 3">CCM 3426</strain>
    </source>
</reference>
<evidence type="ECO:0000259" key="1">
    <source>
        <dbReference type="Pfam" id="PF12680"/>
    </source>
</evidence>
<dbReference type="EMBL" id="JBHMEI010000104">
    <property type="protein sequence ID" value="MFB9209473.1"/>
    <property type="molecule type" value="Genomic_DNA"/>
</dbReference>
<dbReference type="Gene3D" id="3.10.450.50">
    <property type="match status" value="1"/>
</dbReference>
<dbReference type="InterPro" id="IPR037401">
    <property type="entry name" value="SnoaL-like"/>
</dbReference>